<reference evidence="1" key="2">
    <citation type="submission" date="2022-04" db="EMBL/GenBank/DDBJ databases">
        <title>Complete Genome Sequence of Flavobacterium sediminilitoris YSM-43, Isolated from a Tidal Sediment.</title>
        <authorList>
            <person name="Lee P.A."/>
        </authorList>
    </citation>
    <scope>NUCLEOTIDE SEQUENCE</scope>
    <source>
        <strain evidence="1">YSM-43</strain>
    </source>
</reference>
<reference evidence="1" key="1">
    <citation type="submission" date="2021-12" db="EMBL/GenBank/DDBJ databases">
        <authorList>
            <person name="Cha I.-T."/>
            <person name="Lee K.-E."/>
            <person name="Park S.-J."/>
        </authorList>
    </citation>
    <scope>NUCLEOTIDE SEQUENCE</scope>
    <source>
        <strain evidence="1">YSM-43</strain>
    </source>
</reference>
<protein>
    <recommendedName>
        <fullName evidence="3">Universal stress protein family protein</fullName>
    </recommendedName>
</protein>
<gene>
    <name evidence="1" type="ORF">LXD69_04430</name>
</gene>
<organism evidence="1 2">
    <name type="scientific">Flavobacterium sediminilitoris</name>
    <dbReference type="NCBI Taxonomy" id="2024526"/>
    <lineage>
        <taxon>Bacteria</taxon>
        <taxon>Pseudomonadati</taxon>
        <taxon>Bacteroidota</taxon>
        <taxon>Flavobacteriia</taxon>
        <taxon>Flavobacteriales</taxon>
        <taxon>Flavobacteriaceae</taxon>
        <taxon>Flavobacterium</taxon>
    </lineage>
</organism>
<dbReference type="RefSeq" id="WP_052705316.1">
    <property type="nucleotide sequence ID" value="NZ_CP090145.1"/>
</dbReference>
<proteinExistence type="predicted"/>
<name>A0ABY4HRB1_9FLAO</name>
<sequence length="164" mass="18368">MKKTILIPTDFTVQSLNILKSILSSNPSNNTYNIILLHGFNLSDSITDLLFFSKFQQINSLSSPEFKEACEVIKNKFASQINSMTMDLFTGYTISSFNNYIEINKIDEIIMSDIEPSFSHKSSFNLSRFVKKCKMSPITVNSSINAISPEKGKVAEVFSQVSIG</sequence>
<evidence type="ECO:0000313" key="2">
    <source>
        <dbReference type="Proteomes" id="UP000830454"/>
    </source>
</evidence>
<keyword evidence="2" id="KW-1185">Reference proteome</keyword>
<dbReference type="Proteomes" id="UP000830454">
    <property type="component" value="Chromosome"/>
</dbReference>
<evidence type="ECO:0000313" key="1">
    <source>
        <dbReference type="EMBL" id="UOX34756.1"/>
    </source>
</evidence>
<dbReference type="EMBL" id="CP090145">
    <property type="protein sequence ID" value="UOX34756.1"/>
    <property type="molecule type" value="Genomic_DNA"/>
</dbReference>
<accession>A0ABY4HRB1</accession>
<evidence type="ECO:0008006" key="3">
    <source>
        <dbReference type="Google" id="ProtNLM"/>
    </source>
</evidence>